<organism evidence="1 2">
    <name type="scientific">Suillus luteus UH-Slu-Lm8-n1</name>
    <dbReference type="NCBI Taxonomy" id="930992"/>
    <lineage>
        <taxon>Eukaryota</taxon>
        <taxon>Fungi</taxon>
        <taxon>Dikarya</taxon>
        <taxon>Basidiomycota</taxon>
        <taxon>Agaricomycotina</taxon>
        <taxon>Agaricomycetes</taxon>
        <taxon>Agaricomycetidae</taxon>
        <taxon>Boletales</taxon>
        <taxon>Suillineae</taxon>
        <taxon>Suillaceae</taxon>
        <taxon>Suillus</taxon>
    </lineage>
</organism>
<dbReference type="InParanoid" id="A0A0D0ALX3"/>
<proteinExistence type="predicted"/>
<sequence length="74" mass="8536">MYVETLEITQNRCRARSTSGSDPFKFKPTSPLKQNSRYSEYTPLLAKESIRAVCFSPTGSDCEFYEFSQHHVVH</sequence>
<reference evidence="1 2" key="1">
    <citation type="submission" date="2014-04" db="EMBL/GenBank/DDBJ databases">
        <authorList>
            <consortium name="DOE Joint Genome Institute"/>
            <person name="Kuo A."/>
            <person name="Ruytinx J."/>
            <person name="Rineau F."/>
            <person name="Colpaert J."/>
            <person name="Kohler A."/>
            <person name="Nagy L.G."/>
            <person name="Floudas D."/>
            <person name="Copeland A."/>
            <person name="Barry K.W."/>
            <person name="Cichocki N."/>
            <person name="Veneault-Fourrey C."/>
            <person name="LaButti K."/>
            <person name="Lindquist E.A."/>
            <person name="Lipzen A."/>
            <person name="Lundell T."/>
            <person name="Morin E."/>
            <person name="Murat C."/>
            <person name="Sun H."/>
            <person name="Tunlid A."/>
            <person name="Henrissat B."/>
            <person name="Grigoriev I.V."/>
            <person name="Hibbett D.S."/>
            <person name="Martin F."/>
            <person name="Nordberg H.P."/>
            <person name="Cantor M.N."/>
            <person name="Hua S.X."/>
        </authorList>
    </citation>
    <scope>NUCLEOTIDE SEQUENCE [LARGE SCALE GENOMIC DNA]</scope>
    <source>
        <strain evidence="1 2">UH-Slu-Lm8-n1</strain>
    </source>
</reference>
<keyword evidence="2" id="KW-1185">Reference proteome</keyword>
<dbReference type="AlphaFoldDB" id="A0A0D0ALX3"/>
<evidence type="ECO:0000313" key="1">
    <source>
        <dbReference type="EMBL" id="KIK39099.1"/>
    </source>
</evidence>
<dbReference type="HOGENOM" id="CLU_2723887_0_0_1"/>
<accession>A0A0D0ALX3</accession>
<gene>
    <name evidence="1" type="ORF">CY34DRAFT_808686</name>
</gene>
<reference evidence="2" key="2">
    <citation type="submission" date="2015-01" db="EMBL/GenBank/DDBJ databases">
        <title>Evolutionary Origins and Diversification of the Mycorrhizal Mutualists.</title>
        <authorList>
            <consortium name="DOE Joint Genome Institute"/>
            <consortium name="Mycorrhizal Genomics Consortium"/>
            <person name="Kohler A."/>
            <person name="Kuo A."/>
            <person name="Nagy L.G."/>
            <person name="Floudas D."/>
            <person name="Copeland A."/>
            <person name="Barry K.W."/>
            <person name="Cichocki N."/>
            <person name="Veneault-Fourrey C."/>
            <person name="LaButti K."/>
            <person name="Lindquist E.A."/>
            <person name="Lipzen A."/>
            <person name="Lundell T."/>
            <person name="Morin E."/>
            <person name="Murat C."/>
            <person name="Riley R."/>
            <person name="Ohm R."/>
            <person name="Sun H."/>
            <person name="Tunlid A."/>
            <person name="Henrissat B."/>
            <person name="Grigoriev I.V."/>
            <person name="Hibbett D.S."/>
            <person name="Martin F."/>
        </authorList>
    </citation>
    <scope>NUCLEOTIDE SEQUENCE [LARGE SCALE GENOMIC DNA]</scope>
    <source>
        <strain evidence="2">UH-Slu-Lm8-n1</strain>
    </source>
</reference>
<name>A0A0D0ALX3_9AGAM</name>
<evidence type="ECO:0000313" key="2">
    <source>
        <dbReference type="Proteomes" id="UP000054485"/>
    </source>
</evidence>
<dbReference type="EMBL" id="KN835359">
    <property type="protein sequence ID" value="KIK39099.1"/>
    <property type="molecule type" value="Genomic_DNA"/>
</dbReference>
<dbReference type="Proteomes" id="UP000054485">
    <property type="component" value="Unassembled WGS sequence"/>
</dbReference>
<protein>
    <submittedName>
        <fullName evidence="1">Uncharacterized protein</fullName>
    </submittedName>
</protein>